<keyword evidence="5" id="KW-1185">Reference proteome</keyword>
<dbReference type="AlphaFoldDB" id="A0A6B8LY17"/>
<accession>A0A6B8LY17</accession>
<dbReference type="SMART" id="SM00411">
    <property type="entry name" value="BHL"/>
    <property type="match status" value="1"/>
</dbReference>
<comment type="similarity">
    <text evidence="1 3">Belongs to the bacterial histone-like protein family.</text>
</comment>
<keyword evidence="2" id="KW-0238">DNA-binding</keyword>
<dbReference type="Proteomes" id="UP000422569">
    <property type="component" value="Chromosome"/>
</dbReference>
<dbReference type="Pfam" id="PF00216">
    <property type="entry name" value="Bac_DNA_binding"/>
    <property type="match status" value="1"/>
</dbReference>
<gene>
    <name evidence="4" type="ORF">F7D14_07470</name>
</gene>
<dbReference type="PANTHER" id="PTHR33175:SF2">
    <property type="entry name" value="INTEGRATION HOST FACTOR SUBUNIT ALPHA"/>
    <property type="match status" value="1"/>
</dbReference>
<dbReference type="GO" id="GO:0030527">
    <property type="term" value="F:structural constituent of chromatin"/>
    <property type="evidence" value="ECO:0007669"/>
    <property type="project" value="InterPro"/>
</dbReference>
<protein>
    <submittedName>
        <fullName evidence="4">Integration host factor subunit alpha</fullName>
    </submittedName>
</protein>
<dbReference type="PANTHER" id="PTHR33175">
    <property type="entry name" value="DNA-BINDING PROTEIN HU"/>
    <property type="match status" value="1"/>
</dbReference>
<dbReference type="RefSeq" id="WP_016919784.1">
    <property type="nucleotide sequence ID" value="NZ_CP044331.1"/>
</dbReference>
<dbReference type="InterPro" id="IPR010992">
    <property type="entry name" value="IHF-like_DNA-bd_dom_sf"/>
</dbReference>
<dbReference type="GO" id="GO:0005829">
    <property type="term" value="C:cytosol"/>
    <property type="evidence" value="ECO:0007669"/>
    <property type="project" value="TreeGrafter"/>
</dbReference>
<evidence type="ECO:0000313" key="4">
    <source>
        <dbReference type="EMBL" id="QGM97327.1"/>
    </source>
</evidence>
<proteinExistence type="inferred from homology"/>
<evidence type="ECO:0000313" key="5">
    <source>
        <dbReference type="Proteomes" id="UP000422569"/>
    </source>
</evidence>
<evidence type="ECO:0000256" key="1">
    <source>
        <dbReference type="ARBA" id="ARBA00010529"/>
    </source>
</evidence>
<dbReference type="SUPFAM" id="SSF47729">
    <property type="entry name" value="IHF-like DNA-binding proteins"/>
    <property type="match status" value="1"/>
</dbReference>
<evidence type="ECO:0000256" key="3">
    <source>
        <dbReference type="RuleBase" id="RU003939"/>
    </source>
</evidence>
<dbReference type="Gene3D" id="4.10.520.10">
    <property type="entry name" value="IHF-like DNA-binding proteins"/>
    <property type="match status" value="1"/>
</dbReference>
<dbReference type="PRINTS" id="PR01727">
    <property type="entry name" value="DNABINDINGHU"/>
</dbReference>
<reference evidence="4 5" key="1">
    <citation type="submission" date="2019-09" db="EMBL/GenBank/DDBJ databases">
        <title>Isolation and complete genome sequencing of Methylocystis species.</title>
        <authorList>
            <person name="Rumah B.L."/>
            <person name="Stead C.E."/>
            <person name="Stevens B.C."/>
            <person name="Minton N.P."/>
            <person name="Grosse-Honebrink A."/>
            <person name="Zhang Y."/>
        </authorList>
    </citation>
    <scope>NUCLEOTIDE SEQUENCE [LARGE SCALE GENOMIC DNA]</scope>
    <source>
        <strain evidence="4 5">BRCS2</strain>
    </source>
</reference>
<dbReference type="GO" id="GO:0003677">
    <property type="term" value="F:DNA binding"/>
    <property type="evidence" value="ECO:0007669"/>
    <property type="project" value="UniProtKB-KW"/>
</dbReference>
<dbReference type="EMBL" id="CP044331">
    <property type="protein sequence ID" value="QGM97327.1"/>
    <property type="molecule type" value="Genomic_DNA"/>
</dbReference>
<sequence length="126" mass="13827">MLREDEQDHDFPSKFNLDVEEASATRTLTRRELARAVATACAAIPQNRAGVLVHEVLSEISAALVAGENVTLCNFGKFVLVEKKERKGRNPRTGDLAIVAPRRVASFRASRHMKAAIASNVGRRSD</sequence>
<dbReference type="InterPro" id="IPR000119">
    <property type="entry name" value="Hist_DNA-bd"/>
</dbReference>
<organism evidence="4 5">
    <name type="scientific">Methylocystis parvus</name>
    <dbReference type="NCBI Taxonomy" id="134"/>
    <lineage>
        <taxon>Bacteria</taxon>
        <taxon>Pseudomonadati</taxon>
        <taxon>Pseudomonadota</taxon>
        <taxon>Alphaproteobacteria</taxon>
        <taxon>Hyphomicrobiales</taxon>
        <taxon>Methylocystaceae</taxon>
        <taxon>Methylocystis</taxon>
    </lineage>
</organism>
<evidence type="ECO:0000256" key="2">
    <source>
        <dbReference type="ARBA" id="ARBA00023125"/>
    </source>
</evidence>
<dbReference type="KEGG" id="mpar:F7D14_07470"/>
<name>A0A6B8LY17_9HYPH</name>